<dbReference type="RefSeq" id="WP_425553472.1">
    <property type="nucleotide sequence ID" value="NZ_BAAARV010000007.1"/>
</dbReference>
<dbReference type="SUPFAM" id="SSF55729">
    <property type="entry name" value="Acyl-CoA N-acyltransferases (Nat)"/>
    <property type="match status" value="1"/>
</dbReference>
<dbReference type="InterPro" id="IPR000182">
    <property type="entry name" value="GNAT_dom"/>
</dbReference>
<protein>
    <recommendedName>
        <fullName evidence="1">N-acetyltransferase domain-containing protein</fullName>
    </recommendedName>
</protein>
<dbReference type="Gene3D" id="3.40.630.30">
    <property type="match status" value="1"/>
</dbReference>
<sequence>MSVKTGQAHEPPGQTFAIIEVAVRSADRQLGIGRLLHRALLTGRAEERVTLLSLSAAIPAQRAYERWGYRRVARIQPGASAPVYDCFVRALPL</sequence>
<dbReference type="EMBL" id="BAAARV010000007">
    <property type="protein sequence ID" value="GAA2332204.1"/>
    <property type="molecule type" value="Genomic_DNA"/>
</dbReference>
<reference evidence="3" key="1">
    <citation type="journal article" date="2019" name="Int. J. Syst. Evol. Microbiol.">
        <title>The Global Catalogue of Microorganisms (GCM) 10K type strain sequencing project: providing services to taxonomists for standard genome sequencing and annotation.</title>
        <authorList>
            <consortium name="The Broad Institute Genomics Platform"/>
            <consortium name="The Broad Institute Genome Sequencing Center for Infectious Disease"/>
            <person name="Wu L."/>
            <person name="Ma J."/>
        </authorList>
    </citation>
    <scope>NUCLEOTIDE SEQUENCE [LARGE SCALE GENOMIC DNA]</scope>
    <source>
        <strain evidence="3">JCM 3272</strain>
    </source>
</reference>
<dbReference type="Pfam" id="PF00583">
    <property type="entry name" value="Acetyltransf_1"/>
    <property type="match status" value="1"/>
</dbReference>
<feature type="domain" description="N-acetyltransferase" evidence="1">
    <location>
        <begin position="12"/>
        <end position="69"/>
    </location>
</feature>
<dbReference type="Proteomes" id="UP001501444">
    <property type="component" value="Unassembled WGS sequence"/>
</dbReference>
<name>A0ABP5SIU1_9ACTN</name>
<organism evidence="2 3">
    <name type="scientific">Dactylosporangium salmoneum</name>
    <dbReference type="NCBI Taxonomy" id="53361"/>
    <lineage>
        <taxon>Bacteria</taxon>
        <taxon>Bacillati</taxon>
        <taxon>Actinomycetota</taxon>
        <taxon>Actinomycetes</taxon>
        <taxon>Micromonosporales</taxon>
        <taxon>Micromonosporaceae</taxon>
        <taxon>Dactylosporangium</taxon>
    </lineage>
</organism>
<gene>
    <name evidence="2" type="ORF">GCM10010170_011050</name>
</gene>
<evidence type="ECO:0000313" key="2">
    <source>
        <dbReference type="EMBL" id="GAA2332204.1"/>
    </source>
</evidence>
<proteinExistence type="predicted"/>
<dbReference type="InterPro" id="IPR016181">
    <property type="entry name" value="Acyl_CoA_acyltransferase"/>
</dbReference>
<evidence type="ECO:0000259" key="1">
    <source>
        <dbReference type="Pfam" id="PF00583"/>
    </source>
</evidence>
<comment type="caution">
    <text evidence="2">The sequence shown here is derived from an EMBL/GenBank/DDBJ whole genome shotgun (WGS) entry which is preliminary data.</text>
</comment>
<keyword evidence="3" id="KW-1185">Reference proteome</keyword>
<accession>A0ABP5SIU1</accession>
<evidence type="ECO:0000313" key="3">
    <source>
        <dbReference type="Proteomes" id="UP001501444"/>
    </source>
</evidence>